<organism evidence="1 2">
    <name type="scientific">Pseudoxanthomonas composti</name>
    <dbReference type="NCBI Taxonomy" id="2137479"/>
    <lineage>
        <taxon>Bacteria</taxon>
        <taxon>Pseudomonadati</taxon>
        <taxon>Pseudomonadota</taxon>
        <taxon>Gammaproteobacteria</taxon>
        <taxon>Lysobacterales</taxon>
        <taxon>Lysobacteraceae</taxon>
        <taxon>Pseudoxanthomonas</taxon>
    </lineage>
</organism>
<sequence length="59" mass="6847">MVGKIKAYAYQYIAQLRAVRPKPHDLHQALVELRAERLPQIRAWLKQQRGPDLVNGVQN</sequence>
<dbReference type="AlphaFoldDB" id="A0A4Q1JVU7"/>
<comment type="caution">
    <text evidence="1">The sequence shown here is derived from an EMBL/GenBank/DDBJ whole genome shotgun (WGS) entry which is preliminary data.</text>
</comment>
<reference evidence="1 2" key="1">
    <citation type="submission" date="2019-01" db="EMBL/GenBank/DDBJ databases">
        <title>Pseudoxanthomonas composti sp. nov., isolated from compost.</title>
        <authorList>
            <person name="Yang G."/>
        </authorList>
    </citation>
    <scope>NUCLEOTIDE SEQUENCE [LARGE SCALE GENOMIC DNA]</scope>
    <source>
        <strain evidence="1 2">GSS15</strain>
    </source>
</reference>
<proteinExistence type="predicted"/>
<protein>
    <submittedName>
        <fullName evidence="1">Uncharacterized protein</fullName>
    </submittedName>
</protein>
<gene>
    <name evidence="1" type="ORF">EPA99_11300</name>
</gene>
<evidence type="ECO:0000313" key="1">
    <source>
        <dbReference type="EMBL" id="RXR05319.1"/>
    </source>
</evidence>
<keyword evidence="2" id="KW-1185">Reference proteome</keyword>
<dbReference type="EMBL" id="SAWZ01000005">
    <property type="protein sequence ID" value="RXR05319.1"/>
    <property type="molecule type" value="Genomic_DNA"/>
</dbReference>
<dbReference type="Proteomes" id="UP000289784">
    <property type="component" value="Unassembled WGS sequence"/>
</dbReference>
<evidence type="ECO:0000313" key="2">
    <source>
        <dbReference type="Proteomes" id="UP000289784"/>
    </source>
</evidence>
<accession>A0A4Q1JVU7</accession>
<name>A0A4Q1JVU7_9GAMM</name>
<dbReference type="RefSeq" id="WP_129471323.1">
    <property type="nucleotide sequence ID" value="NZ_SAWZ01000005.1"/>
</dbReference>